<dbReference type="EMBL" id="NQMQ01000011">
    <property type="protein sequence ID" value="PAJ70091.1"/>
    <property type="molecule type" value="Genomic_DNA"/>
</dbReference>
<dbReference type="Proteomes" id="UP000215771">
    <property type="component" value="Unassembled WGS sequence"/>
</dbReference>
<accession>A0A269PDG2</accession>
<feature type="transmembrane region" description="Helical" evidence="1">
    <location>
        <begin position="90"/>
        <end position="109"/>
    </location>
</feature>
<feature type="transmembrane region" description="Helical" evidence="1">
    <location>
        <begin position="115"/>
        <end position="141"/>
    </location>
</feature>
<dbReference type="Proteomes" id="UP000218281">
    <property type="component" value="Unassembled WGS sequence"/>
</dbReference>
<evidence type="ECO:0000313" key="5">
    <source>
        <dbReference type="Proteomes" id="UP000215771"/>
    </source>
</evidence>
<dbReference type="EMBL" id="NSGO01000006">
    <property type="protein sequence ID" value="PAT05993.1"/>
    <property type="molecule type" value="Genomic_DNA"/>
</dbReference>
<evidence type="ECO:0000313" key="7">
    <source>
        <dbReference type="Proteomes" id="UP000218281"/>
    </source>
</evidence>
<sequence length="148" mass="16965">MKRLDRERKTKTLIFVFFFFMLAFIVCTALQLTLSQWWLSGLSFVFVVISLVAWAQIRAENGNADSIPDDLLDEYERSVLDTWRKRAMKVFALLNGIGGFAFMLTGELIDHPGSTALIAAGYFMLFTFLIVYPLPMIAYAITFNRKED</sequence>
<dbReference type="EMBL" id="NSGP01000019">
    <property type="protein sequence ID" value="PAT09545.1"/>
    <property type="molecule type" value="Genomic_DNA"/>
</dbReference>
<feature type="transmembrane region" description="Helical" evidence="1">
    <location>
        <begin position="12"/>
        <end position="31"/>
    </location>
</feature>
<keyword evidence="1" id="KW-0472">Membrane</keyword>
<evidence type="ECO:0000313" key="3">
    <source>
        <dbReference type="EMBL" id="PAT05993.1"/>
    </source>
</evidence>
<comment type="caution">
    <text evidence="2">The sequence shown here is derived from an EMBL/GenBank/DDBJ whole genome shotgun (WGS) entry which is preliminary data.</text>
</comment>
<keyword evidence="7" id="KW-1185">Reference proteome</keyword>
<evidence type="ECO:0000313" key="6">
    <source>
        <dbReference type="Proteomes" id="UP000218041"/>
    </source>
</evidence>
<keyword evidence="1" id="KW-0812">Transmembrane</keyword>
<protein>
    <submittedName>
        <fullName evidence="2">Uncharacterized protein</fullName>
    </submittedName>
</protein>
<reference evidence="6 7" key="1">
    <citation type="submission" date="2017-08" db="EMBL/GenBank/DDBJ databases">
        <title>Whole genome sequences of 6 clinical strains closest to Corynebacterium imitans.</title>
        <authorList>
            <person name="Bernier A.-M."/>
            <person name="Burdz T."/>
            <person name="Bernard K."/>
        </authorList>
    </citation>
    <scope>NUCLEOTIDE SEQUENCE [LARGE SCALE GENOMIC DNA]</scope>
    <source>
        <strain evidence="4 6">NML92-0415</strain>
        <strain evidence="3 7">NML93-0607</strain>
    </source>
</reference>
<evidence type="ECO:0000256" key="1">
    <source>
        <dbReference type="SAM" id="Phobius"/>
    </source>
</evidence>
<evidence type="ECO:0000313" key="2">
    <source>
        <dbReference type="EMBL" id="PAJ70091.1"/>
    </source>
</evidence>
<name>A0A269PDG2_9CORY</name>
<proteinExistence type="predicted"/>
<dbReference type="AlphaFoldDB" id="A0A269PDG2"/>
<organism evidence="2 5">
    <name type="scientific">Corynebacterium hadale</name>
    <dbReference type="NCBI Taxonomy" id="2026255"/>
    <lineage>
        <taxon>Bacteria</taxon>
        <taxon>Bacillati</taxon>
        <taxon>Actinomycetota</taxon>
        <taxon>Actinomycetes</taxon>
        <taxon>Mycobacteriales</taxon>
        <taxon>Corynebacteriaceae</taxon>
        <taxon>Corynebacterium</taxon>
    </lineage>
</organism>
<evidence type="ECO:0000313" key="4">
    <source>
        <dbReference type="EMBL" id="PAT09545.1"/>
    </source>
</evidence>
<gene>
    <name evidence="2" type="ORF">CIG21_06615</name>
    <name evidence="4" type="ORF">CKJ80_10735</name>
    <name evidence="3" type="ORF">CKJ81_07230</name>
</gene>
<dbReference type="RefSeq" id="WP_095277175.1">
    <property type="nucleotide sequence ID" value="NZ_CP047655.1"/>
</dbReference>
<feature type="transmembrane region" description="Helical" evidence="1">
    <location>
        <begin position="37"/>
        <end position="57"/>
    </location>
</feature>
<keyword evidence="1" id="KW-1133">Transmembrane helix</keyword>
<dbReference type="Proteomes" id="UP000218041">
    <property type="component" value="Unassembled WGS sequence"/>
</dbReference>
<reference evidence="2 5" key="2">
    <citation type="submission" date="2017-08" db="EMBL/GenBank/DDBJ databases">
        <authorList>
            <person name="de Groot N.N."/>
        </authorList>
    </citation>
    <scope>NUCLEOTIDE SEQUENCE [LARGE SCALE GENOMIC DNA]</scope>
    <source>
        <strain evidence="2 5">NBT06-6</strain>
    </source>
</reference>